<feature type="transmembrane region" description="Helical" evidence="1">
    <location>
        <begin position="6"/>
        <end position="31"/>
    </location>
</feature>
<keyword evidence="1" id="KW-0812">Transmembrane</keyword>
<accession>A0AB74UZ34</accession>
<name>A0AB74UZ34_9GAMM</name>
<evidence type="ECO:0000313" key="2">
    <source>
        <dbReference type="EMBL" id="XIA20044.1"/>
    </source>
</evidence>
<keyword evidence="1" id="KW-1133">Transmembrane helix</keyword>
<gene>
    <name evidence="2" type="ORF">ACFYG5_07960</name>
</gene>
<keyword evidence="1" id="KW-0472">Membrane</keyword>
<proteinExistence type="predicted"/>
<evidence type="ECO:0000256" key="1">
    <source>
        <dbReference type="SAM" id="Phobius"/>
    </source>
</evidence>
<sequence>MTGPLWGNIAIIGIAGAITIGCFVAMFWMIFRPGEKDPRHCKNDILRPDR</sequence>
<dbReference type="EMBL" id="CP170721">
    <property type="protein sequence ID" value="XIA20044.1"/>
    <property type="molecule type" value="Genomic_DNA"/>
</dbReference>
<reference evidence="2" key="1">
    <citation type="submission" date="2024-10" db="EMBL/GenBank/DDBJ databases">
        <authorList>
            <person name="Lesea H.P."/>
            <person name="Kuehl J.V."/>
            <person name="Chandonia J.-M."/>
        </authorList>
    </citation>
    <scope>NUCLEOTIDE SEQUENCE</scope>
    <source>
        <strain evidence="2">FW102-FHT14D07</strain>
    </source>
</reference>
<dbReference type="RefSeq" id="WP_395118228.1">
    <property type="nucleotide sequence ID" value="NZ_CP170721.1"/>
</dbReference>
<protein>
    <recommendedName>
        <fullName evidence="3">Cbb3-type cytochrome c oxidase subunit 3</fullName>
    </recommendedName>
</protein>
<organism evidence="2">
    <name type="scientific">Rhodanobacter sp. FW102-FHT14D07</name>
    <dbReference type="NCBI Taxonomy" id="3351462"/>
    <lineage>
        <taxon>Bacteria</taxon>
        <taxon>Pseudomonadati</taxon>
        <taxon>Pseudomonadota</taxon>
        <taxon>Gammaproteobacteria</taxon>
        <taxon>Lysobacterales</taxon>
        <taxon>Rhodanobacteraceae</taxon>
        <taxon>Rhodanobacter</taxon>
    </lineage>
</organism>
<dbReference type="AlphaFoldDB" id="A0AB74UZ34"/>
<evidence type="ECO:0008006" key="3">
    <source>
        <dbReference type="Google" id="ProtNLM"/>
    </source>
</evidence>